<protein>
    <submittedName>
        <fullName evidence="1">GxxExxY protein</fullName>
    </submittedName>
</protein>
<accession>A0A1T5HSJ2</accession>
<dbReference type="Proteomes" id="UP000191055">
    <property type="component" value="Unassembled WGS sequence"/>
</dbReference>
<dbReference type="Pfam" id="PF13366">
    <property type="entry name" value="PDDEXK_3"/>
    <property type="match status" value="1"/>
</dbReference>
<dbReference type="InterPro" id="IPR026350">
    <property type="entry name" value="GxxExxY"/>
</dbReference>
<evidence type="ECO:0000313" key="1">
    <source>
        <dbReference type="EMBL" id="SKC23490.1"/>
    </source>
</evidence>
<dbReference type="STRING" id="889453.SAMN03080601_02764"/>
<gene>
    <name evidence="1" type="ORF">SAMN03080601_02764</name>
</gene>
<organism evidence="1 2">
    <name type="scientific">Alkalitalea saponilacus</name>
    <dbReference type="NCBI Taxonomy" id="889453"/>
    <lineage>
        <taxon>Bacteria</taxon>
        <taxon>Pseudomonadati</taxon>
        <taxon>Bacteroidota</taxon>
        <taxon>Bacteroidia</taxon>
        <taxon>Marinilabiliales</taxon>
        <taxon>Marinilabiliaceae</taxon>
        <taxon>Alkalitalea</taxon>
    </lineage>
</organism>
<evidence type="ECO:0000313" key="2">
    <source>
        <dbReference type="Proteomes" id="UP000191055"/>
    </source>
</evidence>
<dbReference type="OrthoDB" id="1119698at2"/>
<name>A0A1T5HSJ2_9BACT</name>
<dbReference type="KEGG" id="asx:CDL62_13070"/>
<dbReference type="RefSeq" id="WP_079558462.1">
    <property type="nucleotide sequence ID" value="NZ_CP021904.1"/>
</dbReference>
<keyword evidence="2" id="KW-1185">Reference proteome</keyword>
<sequence>MGENEIAHKIVGCALEVHKALGAGLLESAYQECLCYKLQKAGLHIQKEKPIPLIFEEVKLECGYRIDILVEKKVIVEIKSVEALNDVHLAQTLTYMKLGNYKLGLLINFNVTLLKKGIKRVINGTL</sequence>
<dbReference type="EMBL" id="FUYV01000017">
    <property type="protein sequence ID" value="SKC23490.1"/>
    <property type="molecule type" value="Genomic_DNA"/>
</dbReference>
<proteinExistence type="predicted"/>
<dbReference type="NCBIfam" id="TIGR04256">
    <property type="entry name" value="GxxExxY"/>
    <property type="match status" value="1"/>
</dbReference>
<dbReference type="AlphaFoldDB" id="A0A1T5HSJ2"/>
<reference evidence="1 2" key="1">
    <citation type="submission" date="2017-02" db="EMBL/GenBank/DDBJ databases">
        <authorList>
            <person name="Peterson S.W."/>
        </authorList>
    </citation>
    <scope>NUCLEOTIDE SEQUENCE [LARGE SCALE GENOMIC DNA]</scope>
    <source>
        <strain evidence="1 2">DSM 24412</strain>
    </source>
</reference>